<dbReference type="SUPFAM" id="SSF74653">
    <property type="entry name" value="TolA/TonB C-terminal domain"/>
    <property type="match status" value="1"/>
</dbReference>
<name>A0A6J4LGU4_9BACT</name>
<evidence type="ECO:0000256" key="3">
    <source>
        <dbReference type="ARBA" id="ARBA00022989"/>
    </source>
</evidence>
<feature type="signal peptide" evidence="5">
    <location>
        <begin position="1"/>
        <end position="21"/>
    </location>
</feature>
<evidence type="ECO:0000256" key="4">
    <source>
        <dbReference type="ARBA" id="ARBA00023136"/>
    </source>
</evidence>
<dbReference type="GO" id="GO:0016020">
    <property type="term" value="C:membrane"/>
    <property type="evidence" value="ECO:0007669"/>
    <property type="project" value="UniProtKB-SubCell"/>
</dbReference>
<evidence type="ECO:0000313" key="7">
    <source>
        <dbReference type="EMBL" id="CAA9331850.1"/>
    </source>
</evidence>
<dbReference type="AlphaFoldDB" id="A0A6J4LGU4"/>
<keyword evidence="4" id="KW-0472">Membrane</keyword>
<dbReference type="Gene3D" id="3.30.1150.10">
    <property type="match status" value="1"/>
</dbReference>
<dbReference type="InterPro" id="IPR006260">
    <property type="entry name" value="TonB/TolA_C"/>
</dbReference>
<accession>A0A6J4LGU4</accession>
<feature type="domain" description="TonB C-terminal" evidence="6">
    <location>
        <begin position="169"/>
        <end position="225"/>
    </location>
</feature>
<evidence type="ECO:0000259" key="6">
    <source>
        <dbReference type="Pfam" id="PF03544"/>
    </source>
</evidence>
<gene>
    <name evidence="7" type="ORF">AVDCRST_MAG68-2550</name>
</gene>
<keyword evidence="3" id="KW-1133">Transmembrane helix</keyword>
<sequence>MQLRILASAALLVLAAVPVRAQCHWEADLPRRASDARDVLAYRAVTAAHRSAIVSAVVAAGVAEPKGVVAVTAERNGADARVQAFDTNFPAALLYPLTSALAEPMKQLPAQGMRRVATLVRLDTVALPPARADGKRRECKPILVNRMTFVDELNRWRDSPEGETRQRAEVGMVVDRDGRVRHVEILAPSGSERFDQFARRLAAGAQMRPATEDGVPMDAWVRLPISVQ</sequence>
<reference evidence="7" key="1">
    <citation type="submission" date="2020-02" db="EMBL/GenBank/DDBJ databases">
        <authorList>
            <person name="Meier V. D."/>
        </authorList>
    </citation>
    <scope>NUCLEOTIDE SEQUENCE</scope>
    <source>
        <strain evidence="7">AVDCRST_MAG68</strain>
    </source>
</reference>
<feature type="chain" id="PRO_5027054406" description="TonB C-terminal domain-containing protein" evidence="5">
    <location>
        <begin position="22"/>
        <end position="228"/>
    </location>
</feature>
<dbReference type="GO" id="GO:0055085">
    <property type="term" value="P:transmembrane transport"/>
    <property type="evidence" value="ECO:0007669"/>
    <property type="project" value="InterPro"/>
</dbReference>
<organism evidence="7">
    <name type="scientific">uncultured Gemmatimonadota bacterium</name>
    <dbReference type="NCBI Taxonomy" id="203437"/>
    <lineage>
        <taxon>Bacteria</taxon>
        <taxon>Pseudomonadati</taxon>
        <taxon>Gemmatimonadota</taxon>
        <taxon>environmental samples</taxon>
    </lineage>
</organism>
<evidence type="ECO:0000256" key="5">
    <source>
        <dbReference type="SAM" id="SignalP"/>
    </source>
</evidence>
<keyword evidence="5" id="KW-0732">Signal</keyword>
<protein>
    <recommendedName>
        <fullName evidence="6">TonB C-terminal domain-containing protein</fullName>
    </recommendedName>
</protein>
<evidence type="ECO:0000256" key="1">
    <source>
        <dbReference type="ARBA" id="ARBA00004167"/>
    </source>
</evidence>
<dbReference type="Pfam" id="PF03544">
    <property type="entry name" value="TonB_C"/>
    <property type="match status" value="1"/>
</dbReference>
<dbReference type="EMBL" id="CADCTW010000123">
    <property type="protein sequence ID" value="CAA9331850.1"/>
    <property type="molecule type" value="Genomic_DNA"/>
</dbReference>
<proteinExistence type="predicted"/>
<dbReference type="InterPro" id="IPR037682">
    <property type="entry name" value="TonB_C"/>
</dbReference>
<keyword evidence="2" id="KW-0812">Transmembrane</keyword>
<comment type="subcellular location">
    <subcellularLocation>
        <location evidence="1">Membrane</location>
        <topology evidence="1">Single-pass membrane protein</topology>
    </subcellularLocation>
</comment>
<dbReference type="NCBIfam" id="TIGR01352">
    <property type="entry name" value="tonB_Cterm"/>
    <property type="match status" value="1"/>
</dbReference>
<evidence type="ECO:0000256" key="2">
    <source>
        <dbReference type="ARBA" id="ARBA00022692"/>
    </source>
</evidence>